<reference evidence="1" key="1">
    <citation type="submission" date="2012-04" db="EMBL/GenBank/DDBJ databases">
        <title>The Genome Sequence of Bacillus cereus VD014.</title>
        <authorList>
            <consortium name="The Broad Institute Genome Sequencing Platform"/>
            <consortium name="The Broad Institute Genome Sequencing Center for Infectious Disease"/>
            <person name="Feldgarden M."/>
            <person name="Van der Auwera G.A."/>
            <person name="Mahillon J."/>
            <person name="Duprez V."/>
            <person name="Timmery S."/>
            <person name="Mattelet C."/>
            <person name="Dierick K."/>
            <person name="Sun M."/>
            <person name="Yu Z."/>
            <person name="Zhu L."/>
            <person name="Hu X."/>
            <person name="Shank E.B."/>
            <person name="Swiecicka I."/>
            <person name="Hansen B.M."/>
            <person name="Andrup L."/>
            <person name="Young S.K."/>
            <person name="Zeng Q."/>
            <person name="Gargeya S."/>
            <person name="Fitzgerald M."/>
            <person name="Haas B."/>
            <person name="Abouelleil A."/>
            <person name="Alvarado L."/>
            <person name="Arachchi H.M."/>
            <person name="Berlin A."/>
            <person name="Chapman S.B."/>
            <person name="Goldberg J."/>
            <person name="Griggs A."/>
            <person name="Gujja S."/>
            <person name="Hansen M."/>
            <person name="Howarth C."/>
            <person name="Imamovic A."/>
            <person name="Larimer J."/>
            <person name="McCowen C."/>
            <person name="Montmayeur A."/>
            <person name="Murphy C."/>
            <person name="Neiman D."/>
            <person name="Pearson M."/>
            <person name="Priest M."/>
            <person name="Roberts A."/>
            <person name="Saif S."/>
            <person name="Shea T."/>
            <person name="Sisk P."/>
            <person name="Sykes S."/>
            <person name="Wortman J."/>
            <person name="Nusbaum C."/>
            <person name="Birren B."/>
        </authorList>
    </citation>
    <scope>NUCLEOTIDE SEQUENCE</scope>
    <source>
        <strain evidence="1">VD014</strain>
    </source>
</reference>
<dbReference type="AlphaFoldDB" id="A0A9W5KAF9"/>
<accession>A0A9W5KAF9</accession>
<evidence type="ECO:0008006" key="3">
    <source>
        <dbReference type="Google" id="ProtNLM"/>
    </source>
</evidence>
<dbReference type="SUPFAM" id="SSF50985">
    <property type="entry name" value="RCC1/BLIP-II"/>
    <property type="match status" value="1"/>
</dbReference>
<name>A0A9W5KAF9_BACC8</name>
<evidence type="ECO:0000313" key="2">
    <source>
        <dbReference type="Proteomes" id="UP000006607"/>
    </source>
</evidence>
<organism evidence="1 2">
    <name type="scientific">Bacillus cereus (strain VD014)</name>
    <dbReference type="NCBI Taxonomy" id="1053223"/>
    <lineage>
        <taxon>Bacteria</taxon>
        <taxon>Bacillati</taxon>
        <taxon>Bacillota</taxon>
        <taxon>Bacilli</taxon>
        <taxon>Bacillales</taxon>
        <taxon>Bacillaceae</taxon>
        <taxon>Bacillus</taxon>
        <taxon>Bacillus cereus group</taxon>
    </lineage>
</organism>
<dbReference type="Proteomes" id="UP000006607">
    <property type="component" value="Unassembled WGS sequence"/>
</dbReference>
<dbReference type="EMBL" id="AHER01000023">
    <property type="protein sequence ID" value="EJR24220.1"/>
    <property type="molecule type" value="Genomic_DNA"/>
</dbReference>
<dbReference type="InterPro" id="IPR009091">
    <property type="entry name" value="RCC1/BLIP-II"/>
</dbReference>
<dbReference type="Gene3D" id="2.130.10.30">
    <property type="entry name" value="Regulator of chromosome condensation 1/beta-lactamase-inhibitor protein II"/>
    <property type="match status" value="1"/>
</dbReference>
<dbReference type="InterPro" id="IPR000408">
    <property type="entry name" value="Reg_chr_condens"/>
</dbReference>
<gene>
    <name evidence="1" type="ORF">IIA_01586</name>
</gene>
<sequence>MAIAAGTNHTIGLKSDGTVVAVGWNEYGQCNVSDWRNIVAIAAGCAHTVGLKLDGTVVAVGDNTYGQCDVGSWRNIRLPGK</sequence>
<dbReference type="InterPro" id="IPR051553">
    <property type="entry name" value="Ran_GTPase-activating"/>
</dbReference>
<dbReference type="Pfam" id="PF13540">
    <property type="entry name" value="RCC1_2"/>
    <property type="match status" value="2"/>
</dbReference>
<protein>
    <recommendedName>
        <fullName evidence="3">Chromosome condensation regulator</fullName>
    </recommendedName>
</protein>
<dbReference type="PANTHER" id="PTHR45982:SF1">
    <property type="entry name" value="REGULATOR OF CHROMOSOME CONDENSATION"/>
    <property type="match status" value="1"/>
</dbReference>
<proteinExistence type="predicted"/>
<dbReference type="PANTHER" id="PTHR45982">
    <property type="entry name" value="REGULATOR OF CHROMOSOME CONDENSATION"/>
    <property type="match status" value="1"/>
</dbReference>
<comment type="caution">
    <text evidence="1">The sequence shown here is derived from an EMBL/GenBank/DDBJ whole genome shotgun (WGS) entry which is preliminary data.</text>
</comment>
<dbReference type="PROSITE" id="PS00626">
    <property type="entry name" value="RCC1_2"/>
    <property type="match status" value="1"/>
</dbReference>
<evidence type="ECO:0000313" key="1">
    <source>
        <dbReference type="EMBL" id="EJR24220.1"/>
    </source>
</evidence>